<dbReference type="AlphaFoldDB" id="A0AAW2I3R2"/>
<comment type="caution">
    <text evidence="2">The sequence shown here is derived from an EMBL/GenBank/DDBJ whole genome shotgun (WGS) entry which is preliminary data.</text>
</comment>
<keyword evidence="1" id="KW-0812">Transmembrane</keyword>
<name>A0AAW2I3R2_9NEOP</name>
<dbReference type="EMBL" id="JARGDH010000002">
    <property type="protein sequence ID" value="KAL0277010.1"/>
    <property type="molecule type" value="Genomic_DNA"/>
</dbReference>
<keyword evidence="1" id="KW-1133">Transmembrane helix</keyword>
<reference evidence="2" key="1">
    <citation type="journal article" date="2024" name="Gigascience">
        <title>Chromosome-level genome of the poultry shaft louse Menopon gallinae provides insight into the host-switching and adaptive evolution of parasitic lice.</title>
        <authorList>
            <person name="Xu Y."/>
            <person name="Ma L."/>
            <person name="Liu S."/>
            <person name="Liang Y."/>
            <person name="Liu Q."/>
            <person name="He Z."/>
            <person name="Tian L."/>
            <person name="Duan Y."/>
            <person name="Cai W."/>
            <person name="Li H."/>
            <person name="Song F."/>
        </authorList>
    </citation>
    <scope>NUCLEOTIDE SEQUENCE</scope>
    <source>
        <strain evidence="2">Cailab_2023a</strain>
    </source>
</reference>
<sequence>MNLLPDRVHRTNRPPLSRCFAYTHAGTWLGLWTNGMLSAFIFVRNPSRLQWDPVGEQTVQKVHGKIEIFQTEGRSAFIQEELMKKIKAEGRKEGRQKLPP</sequence>
<organism evidence="2">
    <name type="scientific">Menopon gallinae</name>
    <name type="common">poultry shaft louse</name>
    <dbReference type="NCBI Taxonomy" id="328185"/>
    <lineage>
        <taxon>Eukaryota</taxon>
        <taxon>Metazoa</taxon>
        <taxon>Ecdysozoa</taxon>
        <taxon>Arthropoda</taxon>
        <taxon>Hexapoda</taxon>
        <taxon>Insecta</taxon>
        <taxon>Pterygota</taxon>
        <taxon>Neoptera</taxon>
        <taxon>Paraneoptera</taxon>
        <taxon>Psocodea</taxon>
        <taxon>Troctomorpha</taxon>
        <taxon>Phthiraptera</taxon>
        <taxon>Amblycera</taxon>
        <taxon>Menoponidae</taxon>
        <taxon>Menopon</taxon>
    </lineage>
</organism>
<keyword evidence="1" id="KW-0472">Membrane</keyword>
<gene>
    <name evidence="2" type="ORF">PYX00_004444</name>
</gene>
<evidence type="ECO:0000256" key="1">
    <source>
        <dbReference type="SAM" id="Phobius"/>
    </source>
</evidence>
<proteinExistence type="predicted"/>
<protein>
    <submittedName>
        <fullName evidence="2">Uncharacterized protein</fullName>
    </submittedName>
</protein>
<feature type="transmembrane region" description="Helical" evidence="1">
    <location>
        <begin position="20"/>
        <end position="43"/>
    </location>
</feature>
<accession>A0AAW2I3R2</accession>
<evidence type="ECO:0000313" key="2">
    <source>
        <dbReference type="EMBL" id="KAL0277010.1"/>
    </source>
</evidence>